<organism evidence="1 2">
    <name type="scientific">Sulfurihydrogenibium yellowstonense SS-5</name>
    <dbReference type="NCBI Taxonomy" id="432331"/>
    <lineage>
        <taxon>Bacteria</taxon>
        <taxon>Pseudomonadati</taxon>
        <taxon>Aquificota</taxon>
        <taxon>Aquificia</taxon>
        <taxon>Aquificales</taxon>
        <taxon>Hydrogenothermaceae</taxon>
        <taxon>Sulfurihydrogenibium</taxon>
    </lineage>
</organism>
<keyword evidence="2" id="KW-1185">Reference proteome</keyword>
<dbReference type="RefSeq" id="WP_007545360.1">
    <property type="nucleotide sequence ID" value="NZ_ABZS01000001.1"/>
</dbReference>
<reference evidence="1 2" key="1">
    <citation type="submission" date="2009-04" db="EMBL/GenBank/DDBJ databases">
        <authorList>
            <person name="Reysenbach A.-L."/>
            <person name="Heidelberg J.F."/>
            <person name="Nelson W.C."/>
        </authorList>
    </citation>
    <scope>NUCLEOTIDE SEQUENCE [LARGE SCALE GENOMIC DNA]</scope>
    <source>
        <strain evidence="1 2">SS-5</strain>
    </source>
</reference>
<name>C4FHJ2_9AQUI</name>
<protein>
    <submittedName>
        <fullName evidence="1">Uncharacterized protein</fullName>
    </submittedName>
</protein>
<evidence type="ECO:0000313" key="2">
    <source>
        <dbReference type="Proteomes" id="UP000005540"/>
    </source>
</evidence>
<dbReference type="Proteomes" id="UP000005540">
    <property type="component" value="Unassembled WGS sequence"/>
</dbReference>
<dbReference type="AlphaFoldDB" id="C4FHJ2"/>
<gene>
    <name evidence="1" type="ORF">SULYE_0020</name>
</gene>
<evidence type="ECO:0000313" key="1">
    <source>
        <dbReference type="EMBL" id="EEP61471.1"/>
    </source>
</evidence>
<proteinExistence type="predicted"/>
<dbReference type="EMBL" id="ABZS01000001">
    <property type="protein sequence ID" value="EEP61471.1"/>
    <property type="molecule type" value="Genomic_DNA"/>
</dbReference>
<sequence length="54" mass="6289">MNKKEYFEKILDRSTEELVKELFPNGITTQERGCSKINFSVKIKYTKSKNGAFV</sequence>
<accession>C4FHJ2</accession>
<comment type="caution">
    <text evidence="1">The sequence shown here is derived from an EMBL/GenBank/DDBJ whole genome shotgun (WGS) entry which is preliminary data.</text>
</comment>